<accession>A0A516GY05</accession>
<keyword evidence="1" id="KW-0812">Transmembrane</keyword>
<keyword evidence="1" id="KW-0472">Membrane</keyword>
<gene>
    <name evidence="2" type="ORF">FNB15_03560</name>
</gene>
<organism evidence="2 3">
    <name type="scientific">Ferrovibrio terrae</name>
    <dbReference type="NCBI Taxonomy" id="2594003"/>
    <lineage>
        <taxon>Bacteria</taxon>
        <taxon>Pseudomonadati</taxon>
        <taxon>Pseudomonadota</taxon>
        <taxon>Alphaproteobacteria</taxon>
        <taxon>Rhodospirillales</taxon>
        <taxon>Rhodospirillaceae</taxon>
        <taxon>Ferrovibrio</taxon>
    </lineage>
</organism>
<dbReference type="EMBL" id="CP041636">
    <property type="protein sequence ID" value="QDO96411.1"/>
    <property type="molecule type" value="Genomic_DNA"/>
</dbReference>
<feature type="transmembrane region" description="Helical" evidence="1">
    <location>
        <begin position="325"/>
        <end position="345"/>
    </location>
</feature>
<keyword evidence="1" id="KW-1133">Transmembrane helix</keyword>
<sequence length="473" mass="51484">MSVIALAELLDQLKAEEPAFLIETADTVTVSSLQLADARAVLGASDAAGCQARVFDGANTPWERHELDEHIAPFRIVISKPQPAAGGLQILTNIALKAFLKTGTPHTIWNVARLRTDILTQGRLLRPWESNVAFQPSLATKSPRQLVREYGAERSVPKDIRPWLMTDIKGIRLNDPAFKVWADASIRALVLALPDEIEVDTGRLKFKGPPRLALTPPDAYDDSADAIGAEAFKELQETVAWVFENEREAEQRHIFLSNELARSAGNTDSTLNCIKDHVSAAHEGARVAYQMSVSEVSRDTLKALGDLRKSVTDDIVKVNDTTRQLITSLAGAIAVGIGLIVARFTTSMDANLLRWVMAVVVVYVVSICFSGVQFILLQRTLRKEWQAKLYRFLPAKEFKEMVTAPTGTAEKTFFWVSGVSCLAVFGLAYAIFTTQTPNPPPLPSPAPAQQSGASPAVPVIPTAAVPATPSKTP</sequence>
<evidence type="ECO:0000313" key="3">
    <source>
        <dbReference type="Proteomes" id="UP000317496"/>
    </source>
</evidence>
<proteinExistence type="predicted"/>
<keyword evidence="3" id="KW-1185">Reference proteome</keyword>
<dbReference type="AlphaFoldDB" id="A0A516GY05"/>
<evidence type="ECO:0000313" key="2">
    <source>
        <dbReference type="EMBL" id="QDO96411.1"/>
    </source>
</evidence>
<evidence type="ECO:0000256" key="1">
    <source>
        <dbReference type="SAM" id="Phobius"/>
    </source>
</evidence>
<reference evidence="2 3" key="1">
    <citation type="submission" date="2019-07" db="EMBL/GenBank/DDBJ databases">
        <title>Genome sequencing for Ferrovibrio sp. K5.</title>
        <authorList>
            <person name="Park S.-J."/>
        </authorList>
    </citation>
    <scope>NUCLEOTIDE SEQUENCE [LARGE SCALE GENOMIC DNA]</scope>
    <source>
        <strain evidence="2 3">K5</strain>
    </source>
</reference>
<protein>
    <recommendedName>
        <fullName evidence="4">Transmembrane protein</fullName>
    </recommendedName>
</protein>
<dbReference type="OrthoDB" id="9178739at2"/>
<dbReference type="Proteomes" id="UP000317496">
    <property type="component" value="Chromosome"/>
</dbReference>
<dbReference type="RefSeq" id="WP_144067392.1">
    <property type="nucleotide sequence ID" value="NZ_CP041636.1"/>
</dbReference>
<dbReference type="KEGG" id="fer:FNB15_03560"/>
<feature type="transmembrane region" description="Helical" evidence="1">
    <location>
        <begin position="352"/>
        <end position="376"/>
    </location>
</feature>
<feature type="transmembrane region" description="Helical" evidence="1">
    <location>
        <begin position="413"/>
        <end position="432"/>
    </location>
</feature>
<name>A0A516GY05_9PROT</name>
<evidence type="ECO:0008006" key="4">
    <source>
        <dbReference type="Google" id="ProtNLM"/>
    </source>
</evidence>